<dbReference type="InterPro" id="IPR011006">
    <property type="entry name" value="CheY-like_superfamily"/>
</dbReference>
<comment type="caution">
    <text evidence="4">The sequence shown here is derived from an EMBL/GenBank/DDBJ whole genome shotgun (WGS) entry which is preliminary data.</text>
</comment>
<dbReference type="InterPro" id="IPR001789">
    <property type="entry name" value="Sig_transdc_resp-reg_receiver"/>
</dbReference>
<dbReference type="CDD" id="cd17541">
    <property type="entry name" value="REC_CheB-like"/>
    <property type="match status" value="1"/>
</dbReference>
<dbReference type="Proteomes" id="UP000034207">
    <property type="component" value="Unassembled WGS sequence"/>
</dbReference>
<feature type="modified residue" description="4-aspartylphosphate" evidence="2">
    <location>
        <position position="96"/>
    </location>
</feature>
<name>A0A0G0LWM8_UNCC2</name>
<dbReference type="PROSITE" id="PS50110">
    <property type="entry name" value="RESPONSE_REGULATORY"/>
    <property type="match status" value="1"/>
</dbReference>
<accession>A0A0G0LWM8</accession>
<dbReference type="Gene3D" id="3.40.50.2300">
    <property type="match status" value="1"/>
</dbReference>
<dbReference type="Pfam" id="PF00072">
    <property type="entry name" value="Response_reg"/>
    <property type="match status" value="1"/>
</dbReference>
<dbReference type="GO" id="GO:0000160">
    <property type="term" value="P:phosphorelay signal transduction system"/>
    <property type="evidence" value="ECO:0007669"/>
    <property type="project" value="InterPro"/>
</dbReference>
<dbReference type="EMBL" id="LBVV01000001">
    <property type="protein sequence ID" value="KKQ95447.1"/>
    <property type="molecule type" value="Genomic_DNA"/>
</dbReference>
<dbReference type="SMART" id="SM00448">
    <property type="entry name" value="REC"/>
    <property type="match status" value="1"/>
</dbReference>
<gene>
    <name evidence="4" type="ORF">UT18_C0001G0034</name>
</gene>
<dbReference type="PANTHER" id="PTHR44591">
    <property type="entry name" value="STRESS RESPONSE REGULATOR PROTEIN 1"/>
    <property type="match status" value="1"/>
</dbReference>
<feature type="domain" description="Response regulatory" evidence="3">
    <location>
        <begin position="46"/>
        <end position="163"/>
    </location>
</feature>
<evidence type="ECO:0000259" key="3">
    <source>
        <dbReference type="PROSITE" id="PS50110"/>
    </source>
</evidence>
<evidence type="ECO:0000256" key="2">
    <source>
        <dbReference type="PROSITE-ProRule" id="PRU00169"/>
    </source>
</evidence>
<organism evidence="4 5">
    <name type="scientific">candidate division CPR2 bacterium GW2011_GWC2_39_10</name>
    <dbReference type="NCBI Taxonomy" id="1618345"/>
    <lineage>
        <taxon>Bacteria</taxon>
        <taxon>Bacteria division CPR2</taxon>
    </lineage>
</organism>
<evidence type="ECO:0000313" key="5">
    <source>
        <dbReference type="Proteomes" id="UP000034207"/>
    </source>
</evidence>
<evidence type="ECO:0000313" key="4">
    <source>
        <dbReference type="EMBL" id="KKQ95447.1"/>
    </source>
</evidence>
<protein>
    <submittedName>
        <fullName evidence="4">Chemotaxis response regulator protein-glutamate methylesterase</fullName>
    </submittedName>
</protein>
<reference evidence="4 5" key="1">
    <citation type="journal article" date="2015" name="Nature">
        <title>rRNA introns, odd ribosomes, and small enigmatic genomes across a large radiation of phyla.</title>
        <authorList>
            <person name="Brown C.T."/>
            <person name="Hug L.A."/>
            <person name="Thomas B.C."/>
            <person name="Sharon I."/>
            <person name="Castelle C.J."/>
            <person name="Singh A."/>
            <person name="Wilkins M.J."/>
            <person name="Williams K.H."/>
            <person name="Banfield J.F."/>
        </authorList>
    </citation>
    <scope>NUCLEOTIDE SEQUENCE [LARGE SCALE GENOMIC DNA]</scope>
</reference>
<dbReference type="AlphaFoldDB" id="A0A0G0LWM8"/>
<dbReference type="SUPFAM" id="SSF52172">
    <property type="entry name" value="CheY-like"/>
    <property type="match status" value="1"/>
</dbReference>
<sequence>MPFLINLGKFVIDYIKKFVIIDSQFKRTYTDKRLNIIQQKGIKMKKILIVDDQLFIREVFKKQIELLENVGVLEAANGNEAMGKIKVVRPDLILLDIVMPGKDGLEVLKDIHDDVELRDIPVVIISSHAEDEKVAKAKEYGAREFIDKAQLNNIDFNGLIRKYLEI</sequence>
<dbReference type="InterPro" id="IPR050595">
    <property type="entry name" value="Bact_response_regulator"/>
</dbReference>
<dbReference type="STRING" id="1618345.UT18_C0001G0034"/>
<keyword evidence="1 2" id="KW-0597">Phosphoprotein</keyword>
<evidence type="ECO:0000256" key="1">
    <source>
        <dbReference type="ARBA" id="ARBA00022553"/>
    </source>
</evidence>
<proteinExistence type="predicted"/>
<dbReference type="PANTHER" id="PTHR44591:SF3">
    <property type="entry name" value="RESPONSE REGULATORY DOMAIN-CONTAINING PROTEIN"/>
    <property type="match status" value="1"/>
</dbReference>